<name>A0A495CY21_9PROT</name>
<dbReference type="CDD" id="cd06664">
    <property type="entry name" value="IscU_like"/>
    <property type="match status" value="1"/>
</dbReference>
<dbReference type="OrthoDB" id="7857113at2"/>
<organism evidence="1 2">
    <name type="scientific">Maricaulis maris</name>
    <dbReference type="NCBI Taxonomy" id="74318"/>
    <lineage>
        <taxon>Bacteria</taxon>
        <taxon>Pseudomonadati</taxon>
        <taxon>Pseudomonadota</taxon>
        <taxon>Alphaproteobacteria</taxon>
        <taxon>Maricaulales</taxon>
        <taxon>Maricaulaceae</taxon>
        <taxon>Maricaulis</taxon>
    </lineage>
</organism>
<gene>
    <name evidence="1" type="ORF">C7435_3179</name>
</gene>
<dbReference type="Gene3D" id="3.90.1010.10">
    <property type="match status" value="1"/>
</dbReference>
<evidence type="ECO:0000313" key="2">
    <source>
        <dbReference type="Proteomes" id="UP000273675"/>
    </source>
</evidence>
<protein>
    <submittedName>
        <fullName evidence="1">NifU-like protein involved in Fe-S cluster formation</fullName>
    </submittedName>
</protein>
<dbReference type="InterPro" id="IPR002871">
    <property type="entry name" value="NIF_FeS_clus_asmbl_NifU_N"/>
</dbReference>
<dbReference type="GO" id="GO:0005506">
    <property type="term" value="F:iron ion binding"/>
    <property type="evidence" value="ECO:0007669"/>
    <property type="project" value="InterPro"/>
</dbReference>
<dbReference type="EMBL" id="RBIM01000008">
    <property type="protein sequence ID" value="RKQ94206.1"/>
    <property type="molecule type" value="Genomic_DNA"/>
</dbReference>
<dbReference type="AlphaFoldDB" id="A0A495CY21"/>
<proteinExistence type="predicted"/>
<evidence type="ECO:0000313" key="1">
    <source>
        <dbReference type="EMBL" id="RKQ94206.1"/>
    </source>
</evidence>
<dbReference type="Proteomes" id="UP000273675">
    <property type="component" value="Unassembled WGS sequence"/>
</dbReference>
<dbReference type="GO" id="GO:0016226">
    <property type="term" value="P:iron-sulfur cluster assembly"/>
    <property type="evidence" value="ECO:0007669"/>
    <property type="project" value="InterPro"/>
</dbReference>
<sequence length="154" mass="16291">MSDELYSNAVLRLAADIPRIGRLARPHASARKVSRLCGSEIEVDIAMAGNRVGDLALRVKACALGQASAAILGRHVIGASHKDLVMARDQLRAMLKEGKPAPRGRFAELALLESARAYPARHQSVMLAFEAVVDAAATATRGRAATPQTTPLTG</sequence>
<dbReference type="SUPFAM" id="SSF82649">
    <property type="entry name" value="SufE/NifU"/>
    <property type="match status" value="1"/>
</dbReference>
<dbReference type="RefSeq" id="WP_121212429.1">
    <property type="nucleotide sequence ID" value="NZ_RBIM01000008.1"/>
</dbReference>
<reference evidence="1 2" key="1">
    <citation type="submission" date="2018-10" db="EMBL/GenBank/DDBJ databases">
        <title>Genomic Encyclopedia of Type Strains, Phase IV (KMG-IV): sequencing the most valuable type-strain genomes for metagenomic binning, comparative biology and taxonomic classification.</title>
        <authorList>
            <person name="Goeker M."/>
        </authorList>
    </citation>
    <scope>NUCLEOTIDE SEQUENCE [LARGE SCALE GENOMIC DNA]</scope>
    <source>
        <strain evidence="1 2">DSM 4734</strain>
    </source>
</reference>
<dbReference type="GO" id="GO:0051536">
    <property type="term" value="F:iron-sulfur cluster binding"/>
    <property type="evidence" value="ECO:0007669"/>
    <property type="project" value="InterPro"/>
</dbReference>
<accession>A0A495CY21</accession>
<comment type="caution">
    <text evidence="1">The sequence shown here is derived from an EMBL/GenBank/DDBJ whole genome shotgun (WGS) entry which is preliminary data.</text>
</comment>